<comment type="caution">
    <text evidence="1">The sequence shown here is derived from an EMBL/GenBank/DDBJ whole genome shotgun (WGS) entry which is preliminary data.</text>
</comment>
<evidence type="ECO:0000313" key="1">
    <source>
        <dbReference type="EMBL" id="TWS24114.1"/>
    </source>
</evidence>
<dbReference type="PROSITE" id="PS51257">
    <property type="entry name" value="PROKAR_LIPOPROTEIN"/>
    <property type="match status" value="1"/>
</dbReference>
<reference evidence="1 2" key="1">
    <citation type="submission" date="2019-06" db="EMBL/GenBank/DDBJ databases">
        <authorList>
            <person name="Teng J.L.L."/>
            <person name="Lee H.H."/>
            <person name="Lau S.K.P."/>
            <person name="Woo P.C.Y."/>
        </authorList>
    </citation>
    <scope>NUCLEOTIDE SEQUENCE [LARGE SCALE GENOMIC DNA]</scope>
    <source>
        <strain evidence="1 2">HKU70</strain>
    </source>
</reference>
<dbReference type="OrthoDB" id="4371734at2"/>
<protein>
    <recommendedName>
        <fullName evidence="3">DUF3298 domain-containing protein</fullName>
    </recommendedName>
</protein>
<dbReference type="RefSeq" id="WP_146433907.1">
    <property type="nucleotide sequence ID" value="NZ_VIGV01000003.1"/>
</dbReference>
<evidence type="ECO:0008006" key="3">
    <source>
        <dbReference type="Google" id="ProtNLM"/>
    </source>
</evidence>
<accession>A0A5C5RNF3</accession>
<dbReference type="AlphaFoldDB" id="A0A5C5RNF3"/>
<organism evidence="1 2">
    <name type="scientific">Tsukamurella sputi</name>
    <dbReference type="NCBI Taxonomy" id="2591848"/>
    <lineage>
        <taxon>Bacteria</taxon>
        <taxon>Bacillati</taxon>
        <taxon>Actinomycetota</taxon>
        <taxon>Actinomycetes</taxon>
        <taxon>Mycobacteriales</taxon>
        <taxon>Tsukamurellaceae</taxon>
        <taxon>Tsukamurella</taxon>
    </lineage>
</organism>
<proteinExistence type="predicted"/>
<sequence>MRALRAIAGIAVLTATLAGCGDRDTPSPETTGASAGAVAVSTGAPASSAAAPSRDLGPVGPTAIAAHGYVPGLTRDSGSDGAATYTAQVPTLSGGNAAASERFTASMRASLTDRVRTLAPAPKPITVTDGSLANGERSRVSRIGAKVVGGVLLTNYFMQGAAHPNNQIGTVVINTDTAQPILLSDVLPTAHAIAGVKDLIRRQVTEAGPSPFLDEATTLANWLPTAAGITFYVPVAHAAGDFWPFALPWSSLENVVPAAVLAVLRA</sequence>
<reference evidence="1 2" key="2">
    <citation type="submission" date="2019-08" db="EMBL/GenBank/DDBJ databases">
        <title>Tsukamurella conjunctivitidis sp. nov., Tsukamurella assacharolytica sp. nov. and Tsukamurella sputae sp. nov. isolated from patients with conjunctivitis, bacteraemia (lymphoma) and respiratory infection (sputum) in Hong Kong.</title>
        <authorList>
            <person name="Fok K.M.N."/>
            <person name="Fong J.Y.H."/>
        </authorList>
    </citation>
    <scope>NUCLEOTIDE SEQUENCE [LARGE SCALE GENOMIC DNA]</scope>
    <source>
        <strain evidence="1 2">HKU70</strain>
    </source>
</reference>
<evidence type="ECO:0000313" key="2">
    <source>
        <dbReference type="Proteomes" id="UP000319792"/>
    </source>
</evidence>
<dbReference type="Proteomes" id="UP000319792">
    <property type="component" value="Unassembled WGS sequence"/>
</dbReference>
<keyword evidence="2" id="KW-1185">Reference proteome</keyword>
<dbReference type="EMBL" id="VIGV01000003">
    <property type="protein sequence ID" value="TWS24114.1"/>
    <property type="molecule type" value="Genomic_DNA"/>
</dbReference>
<name>A0A5C5RNF3_9ACTN</name>
<gene>
    <name evidence="1" type="ORF">FK268_10825</name>
</gene>